<dbReference type="GO" id="GO:0005524">
    <property type="term" value="F:ATP binding"/>
    <property type="evidence" value="ECO:0007669"/>
    <property type="project" value="UniProtKB-KW"/>
</dbReference>
<evidence type="ECO:0000259" key="3">
    <source>
        <dbReference type="PROSITE" id="PS51459"/>
    </source>
</evidence>
<name>A0A4Q5ACZ1_9BIFI</name>
<keyword evidence="2" id="KW-0067">ATP-binding</keyword>
<protein>
    <submittedName>
        <fullName evidence="4">Cell filamentation protein Fic</fullName>
    </submittedName>
</protein>
<dbReference type="PANTHER" id="PTHR13504:SF38">
    <property type="entry name" value="FIDO DOMAIN-CONTAINING PROTEIN"/>
    <property type="match status" value="1"/>
</dbReference>
<dbReference type="RefSeq" id="WP_129854081.1">
    <property type="nucleotide sequence ID" value="NZ_RYUQ01000008.1"/>
</dbReference>
<dbReference type="InterPro" id="IPR036597">
    <property type="entry name" value="Fido-like_dom_sf"/>
</dbReference>
<dbReference type="PANTHER" id="PTHR13504">
    <property type="entry name" value="FIDO DOMAIN-CONTAINING PROTEIN DDB_G0283145"/>
    <property type="match status" value="1"/>
</dbReference>
<dbReference type="Pfam" id="PF02661">
    <property type="entry name" value="Fic"/>
    <property type="match status" value="1"/>
</dbReference>
<feature type="domain" description="Fido" evidence="3">
    <location>
        <begin position="98"/>
        <end position="240"/>
    </location>
</feature>
<gene>
    <name evidence="4" type="ORF">PG2032B_1616</name>
</gene>
<comment type="caution">
    <text evidence="4">The sequence shown here is derived from an EMBL/GenBank/DDBJ whole genome shotgun (WGS) entry which is preliminary data.</text>
</comment>
<dbReference type="InterPro" id="IPR003812">
    <property type="entry name" value="Fido"/>
</dbReference>
<evidence type="ECO:0000313" key="5">
    <source>
        <dbReference type="Proteomes" id="UP000292535"/>
    </source>
</evidence>
<proteinExistence type="predicted"/>
<dbReference type="InterPro" id="IPR040198">
    <property type="entry name" value="Fido_containing"/>
</dbReference>
<evidence type="ECO:0000256" key="2">
    <source>
        <dbReference type="PIRSR" id="PIRSR640198-2"/>
    </source>
</evidence>
<reference evidence="4 5" key="1">
    <citation type="submission" date="2018-12" db="EMBL/GenBank/DDBJ databases">
        <title>Unveiling genomic diversity among members of the Bifidobacterium pseudolongum species, a widely distributed gut commensal of the animal kingdom.</title>
        <authorList>
            <person name="Lugli G.A."/>
            <person name="Duranti S."/>
            <person name="Albert K."/>
            <person name="Mancabelli L."/>
            <person name="Napoli S."/>
            <person name="Viappiani A."/>
            <person name="Anzalone R."/>
            <person name="Longhi G."/>
            <person name="Milani C."/>
            <person name="Turroni F."/>
            <person name="Alessandri G."/>
            <person name="Sela D.A."/>
            <person name="Van Sinderen D."/>
            <person name="Ventura M."/>
        </authorList>
    </citation>
    <scope>NUCLEOTIDE SEQUENCE [LARGE SCALE GENOMIC DNA]</scope>
    <source>
        <strain evidence="4 5">2032B</strain>
    </source>
</reference>
<feature type="active site" evidence="1">
    <location>
        <position position="181"/>
    </location>
</feature>
<sequence>MVDREAAGKARERLVDWLRHERDSRVSGGLYHVTQIRFAFNSNHMEGSTLTPEQTAQLYDTGTLLADAGEPIRADDVVEAMNHFRAFDWMLDHVDDAVDECLVCTLHAMLKRGTRQEGDARYRVGAYKMLPNVIGAGLSDTPTVAPAEVSAAMEHVFALYARLEDDPFAIARAHWMFETTHPFSDGNGRVGRLVMFKELLRIDAMPLIVRDEDRALYVRGLSQFPSQPGYLIDTLLYERDYYRMLVDQFASGLIRCTYNDHWDRAQVKACASSGGIANPFVRKKG</sequence>
<dbReference type="AlphaFoldDB" id="A0A4Q5ACZ1"/>
<dbReference type="Proteomes" id="UP000292535">
    <property type="component" value="Unassembled WGS sequence"/>
</dbReference>
<accession>A0A4Q5ACZ1</accession>
<keyword evidence="2" id="KW-0547">Nucleotide-binding</keyword>
<evidence type="ECO:0000313" key="4">
    <source>
        <dbReference type="EMBL" id="RYQ23879.1"/>
    </source>
</evidence>
<dbReference type="SUPFAM" id="SSF140931">
    <property type="entry name" value="Fic-like"/>
    <property type="match status" value="1"/>
</dbReference>
<dbReference type="Gene3D" id="1.10.3290.10">
    <property type="entry name" value="Fido-like domain"/>
    <property type="match status" value="1"/>
</dbReference>
<evidence type="ECO:0000256" key="1">
    <source>
        <dbReference type="PIRSR" id="PIRSR640198-1"/>
    </source>
</evidence>
<feature type="binding site" evidence="2">
    <location>
        <begin position="185"/>
        <end position="192"/>
    </location>
    <ligand>
        <name>ATP</name>
        <dbReference type="ChEBI" id="CHEBI:30616"/>
    </ligand>
</feature>
<dbReference type="EMBL" id="RYUQ01000008">
    <property type="protein sequence ID" value="RYQ23879.1"/>
    <property type="molecule type" value="Genomic_DNA"/>
</dbReference>
<organism evidence="4 5">
    <name type="scientific">Bifidobacterium pseudolongum subsp. globosum</name>
    <dbReference type="NCBI Taxonomy" id="1690"/>
    <lineage>
        <taxon>Bacteria</taxon>
        <taxon>Bacillati</taxon>
        <taxon>Actinomycetota</taxon>
        <taxon>Actinomycetes</taxon>
        <taxon>Bifidobacteriales</taxon>
        <taxon>Bifidobacteriaceae</taxon>
        <taxon>Bifidobacterium</taxon>
    </lineage>
</organism>
<dbReference type="PROSITE" id="PS51459">
    <property type="entry name" value="FIDO"/>
    <property type="match status" value="1"/>
</dbReference>